<feature type="non-terminal residue" evidence="1">
    <location>
        <position position="1"/>
    </location>
</feature>
<sequence>RFVQEACCVLDCFEQFHSGTVIHVVARVRVCCGHVGSPPCVPPFYLRSNARVKDFVRFVSICVRTSGQSHTHETRLSEPSHGALFHTHDQAGWVKVKTPSQRRTWPSSFMEIGALNERKCRCLPRIPAEVLKV</sequence>
<accession>D4YK23</accession>
<proteinExistence type="predicted"/>
<reference evidence="1 2" key="1">
    <citation type="submission" date="2010-04" db="EMBL/GenBank/DDBJ databases">
        <authorList>
            <person name="Qin X."/>
            <person name="Bachman B."/>
            <person name="Battles P."/>
            <person name="Bell A."/>
            <person name="Bess C."/>
            <person name="Bickham C."/>
            <person name="Chaboub L."/>
            <person name="Chen D."/>
            <person name="Coyle M."/>
            <person name="Deiros D.R."/>
            <person name="Dinh H."/>
            <person name="Forbes L."/>
            <person name="Fowler G."/>
            <person name="Francisco L."/>
            <person name="Fu Q."/>
            <person name="Gubbala S."/>
            <person name="Hale W."/>
            <person name="Han Y."/>
            <person name="Hemphill L."/>
            <person name="Highlander S.K."/>
            <person name="Hirani K."/>
            <person name="Hogues M."/>
            <person name="Jackson L."/>
            <person name="Jakkamsetti A."/>
            <person name="Javaid M."/>
            <person name="Jiang H."/>
            <person name="Korchina V."/>
            <person name="Kovar C."/>
            <person name="Lara F."/>
            <person name="Lee S."/>
            <person name="Mata R."/>
            <person name="Mathew T."/>
            <person name="Moen C."/>
            <person name="Morales K."/>
            <person name="Munidasa M."/>
            <person name="Nazareth L."/>
            <person name="Ngo R."/>
            <person name="Nguyen L."/>
            <person name="Okwuonu G."/>
            <person name="Ongeri F."/>
            <person name="Patil S."/>
            <person name="Petrosino J."/>
            <person name="Pham C."/>
            <person name="Pham P."/>
            <person name="Pu L.-L."/>
            <person name="Puazo M."/>
            <person name="Raj R."/>
            <person name="Reid J."/>
            <person name="Rouhana J."/>
            <person name="Saada N."/>
            <person name="Shang Y."/>
            <person name="Simmons D."/>
            <person name="Thornton R."/>
            <person name="Warren J."/>
            <person name="Weissenberger G."/>
            <person name="Zhang J."/>
            <person name="Zhang L."/>
            <person name="Zhou C."/>
            <person name="Zhu D."/>
            <person name="Muzny D."/>
            <person name="Worley K."/>
            <person name="Gibbs R."/>
        </authorList>
    </citation>
    <scope>NUCLEOTIDE SEQUENCE [LARGE SCALE GENOMIC DNA]</scope>
    <source>
        <strain evidence="1 2">ATCC 49030</strain>
    </source>
</reference>
<evidence type="ECO:0000313" key="2">
    <source>
        <dbReference type="Proteomes" id="UP000005714"/>
    </source>
</evidence>
<dbReference type="Proteomes" id="UP000005714">
    <property type="component" value="Unassembled WGS sequence"/>
</dbReference>
<gene>
    <name evidence="1" type="ORF">HMPREF0183_0283</name>
</gene>
<dbReference type="EMBL" id="ADNU01000010">
    <property type="protein sequence ID" value="EFG48439.1"/>
    <property type="molecule type" value="Genomic_DNA"/>
</dbReference>
<protein>
    <submittedName>
        <fullName evidence="1">Uncharacterized protein</fullName>
    </submittedName>
</protein>
<name>D4YK23_9MICO</name>
<comment type="caution">
    <text evidence="1">The sequence shown here is derived from an EMBL/GenBank/DDBJ whole genome shotgun (WGS) entry which is preliminary data.</text>
</comment>
<organism evidence="1 2">
    <name type="scientific">Brevibacterium mcbrellneri ATCC 49030</name>
    <dbReference type="NCBI Taxonomy" id="585530"/>
    <lineage>
        <taxon>Bacteria</taxon>
        <taxon>Bacillati</taxon>
        <taxon>Actinomycetota</taxon>
        <taxon>Actinomycetes</taxon>
        <taxon>Micrococcales</taxon>
        <taxon>Brevibacteriaceae</taxon>
        <taxon>Brevibacterium</taxon>
    </lineage>
</organism>
<evidence type="ECO:0000313" key="1">
    <source>
        <dbReference type="EMBL" id="EFG48439.1"/>
    </source>
</evidence>
<dbReference type="AlphaFoldDB" id="D4YK23"/>
<keyword evidence="2" id="KW-1185">Reference proteome</keyword>